<proteinExistence type="predicted"/>
<feature type="region of interest" description="Disordered" evidence="1">
    <location>
        <begin position="23"/>
        <end position="71"/>
    </location>
</feature>
<name>X0VII6_9ZZZZ</name>
<protein>
    <submittedName>
        <fullName evidence="2">Uncharacterized protein</fullName>
    </submittedName>
</protein>
<dbReference type="AlphaFoldDB" id="X0VII6"/>
<evidence type="ECO:0000256" key="1">
    <source>
        <dbReference type="SAM" id="MobiDB-lite"/>
    </source>
</evidence>
<reference evidence="2" key="1">
    <citation type="journal article" date="2014" name="Front. Microbiol.">
        <title>High frequency of phylogenetically diverse reductive dehalogenase-homologous genes in deep subseafloor sedimentary metagenomes.</title>
        <authorList>
            <person name="Kawai M."/>
            <person name="Futagami T."/>
            <person name="Toyoda A."/>
            <person name="Takaki Y."/>
            <person name="Nishi S."/>
            <person name="Hori S."/>
            <person name="Arai W."/>
            <person name="Tsubouchi T."/>
            <person name="Morono Y."/>
            <person name="Uchiyama I."/>
            <person name="Ito T."/>
            <person name="Fujiyama A."/>
            <person name="Inagaki F."/>
            <person name="Takami H."/>
        </authorList>
    </citation>
    <scope>NUCLEOTIDE SEQUENCE</scope>
    <source>
        <strain evidence="2">Expedition CK06-06</strain>
    </source>
</reference>
<evidence type="ECO:0000313" key="2">
    <source>
        <dbReference type="EMBL" id="GAG18065.1"/>
    </source>
</evidence>
<feature type="compositionally biased region" description="Basic and acidic residues" evidence="1">
    <location>
        <begin position="154"/>
        <end position="176"/>
    </location>
</feature>
<feature type="region of interest" description="Disordered" evidence="1">
    <location>
        <begin position="209"/>
        <end position="243"/>
    </location>
</feature>
<dbReference type="EMBL" id="BARS01038039">
    <property type="protein sequence ID" value="GAG18065.1"/>
    <property type="molecule type" value="Genomic_DNA"/>
</dbReference>
<sequence>MEGDGGENLPDCDECNLRNHESCDPTVCLGPEPTESYESRVPKPAPDPKPDAPSDSYSHGENLNLLELDQPADDGGALERQFLKESGPLWRARQAYQSYLRHETQDGTNCIEDILVALEAQDARLAGIEQMQDAIPSWVWFDMPPPGPTTTPPTDDHKSGAPEPPNDRSERDEKSRCPKCGSNSLKRRCSYDVLTGDLWAWDACEKCGHQSGQRKVGPSGDVHHEAKPEGYALRGGAVEADPD</sequence>
<accession>X0VII6</accession>
<organism evidence="2">
    <name type="scientific">marine sediment metagenome</name>
    <dbReference type="NCBI Taxonomy" id="412755"/>
    <lineage>
        <taxon>unclassified sequences</taxon>
        <taxon>metagenomes</taxon>
        <taxon>ecological metagenomes</taxon>
    </lineage>
</organism>
<feature type="region of interest" description="Disordered" evidence="1">
    <location>
        <begin position="140"/>
        <end position="185"/>
    </location>
</feature>
<comment type="caution">
    <text evidence="2">The sequence shown here is derived from an EMBL/GenBank/DDBJ whole genome shotgun (WGS) entry which is preliminary data.</text>
</comment>
<feature type="compositionally biased region" description="Basic and acidic residues" evidence="1">
    <location>
        <begin position="37"/>
        <end position="52"/>
    </location>
</feature>
<gene>
    <name evidence="2" type="ORF">S01H1_58242</name>
</gene>